<dbReference type="EMBL" id="JAUQYP010000001">
    <property type="protein sequence ID" value="MDO8106960.1"/>
    <property type="molecule type" value="Genomic_DNA"/>
</dbReference>
<evidence type="ECO:0000313" key="2">
    <source>
        <dbReference type="EMBL" id="MDO8106960.1"/>
    </source>
</evidence>
<reference evidence="2 3" key="1">
    <citation type="submission" date="2023-07" db="EMBL/GenBank/DDBJ databases">
        <title>Description of novel actinomycetes strains, isolated from tidal flat sediment.</title>
        <authorList>
            <person name="Lu C."/>
        </authorList>
    </citation>
    <scope>NUCLEOTIDE SEQUENCE [LARGE SCALE GENOMIC DNA]</scope>
    <source>
        <strain evidence="2 3">SYSU T00b441</strain>
    </source>
</reference>
<dbReference type="RefSeq" id="WP_304600598.1">
    <property type="nucleotide sequence ID" value="NZ_JAUQYP010000001.1"/>
</dbReference>
<sequence length="103" mass="9955">MSETWNPVPTTPRARAEGMRRLTRLTAGLSIGAVAATGVIAAAVGVGQLESSGVQVLPGVLTGDDGATGGGGALTTVPGRQSGPSGLIRIAPQGVPHATTGGS</sequence>
<evidence type="ECO:0000313" key="3">
    <source>
        <dbReference type="Proteomes" id="UP001232536"/>
    </source>
</evidence>
<gene>
    <name evidence="2" type="ORF">Q6348_07085</name>
</gene>
<comment type="caution">
    <text evidence="2">The sequence shown here is derived from an EMBL/GenBank/DDBJ whole genome shotgun (WGS) entry which is preliminary data.</text>
</comment>
<organism evidence="2 3">
    <name type="scientific">Actinotalea lenta</name>
    <dbReference type="NCBI Taxonomy" id="3064654"/>
    <lineage>
        <taxon>Bacteria</taxon>
        <taxon>Bacillati</taxon>
        <taxon>Actinomycetota</taxon>
        <taxon>Actinomycetes</taxon>
        <taxon>Micrococcales</taxon>
        <taxon>Cellulomonadaceae</taxon>
        <taxon>Actinotalea</taxon>
    </lineage>
</organism>
<keyword evidence="3" id="KW-1185">Reference proteome</keyword>
<protein>
    <submittedName>
        <fullName evidence="2">Uncharacterized protein</fullName>
    </submittedName>
</protein>
<feature type="region of interest" description="Disordered" evidence="1">
    <location>
        <begin position="67"/>
        <end position="103"/>
    </location>
</feature>
<evidence type="ECO:0000256" key="1">
    <source>
        <dbReference type="SAM" id="MobiDB-lite"/>
    </source>
</evidence>
<name>A0ABT9D8S9_9CELL</name>
<proteinExistence type="predicted"/>
<accession>A0ABT9D8S9</accession>
<dbReference type="Proteomes" id="UP001232536">
    <property type="component" value="Unassembled WGS sequence"/>
</dbReference>